<dbReference type="Gene3D" id="3.40.50.1580">
    <property type="entry name" value="Nucleoside phosphorylase domain"/>
    <property type="match status" value="1"/>
</dbReference>
<proteinExistence type="predicted"/>
<feature type="repeat" description="ANK" evidence="2">
    <location>
        <begin position="827"/>
        <end position="859"/>
    </location>
</feature>
<feature type="repeat" description="ANK" evidence="2">
    <location>
        <begin position="1006"/>
        <end position="1038"/>
    </location>
</feature>
<evidence type="ECO:0000313" key="5">
    <source>
        <dbReference type="Proteomes" id="UP000028045"/>
    </source>
</evidence>
<dbReference type="InterPro" id="IPR054471">
    <property type="entry name" value="GPIID_WHD"/>
</dbReference>
<dbReference type="InterPro" id="IPR036770">
    <property type="entry name" value="Ankyrin_rpt-contain_sf"/>
</dbReference>
<dbReference type="InterPro" id="IPR027417">
    <property type="entry name" value="P-loop_NTPase"/>
</dbReference>
<dbReference type="SUPFAM" id="SSF52540">
    <property type="entry name" value="P-loop containing nucleoside triphosphate hydrolases"/>
    <property type="match status" value="1"/>
</dbReference>
<dbReference type="PROSITE" id="PS50088">
    <property type="entry name" value="ANK_REPEAT"/>
    <property type="match status" value="4"/>
</dbReference>
<dbReference type="Pfam" id="PF12796">
    <property type="entry name" value="Ank_2"/>
    <property type="match status" value="3"/>
</dbReference>
<dbReference type="SUPFAM" id="SSF53167">
    <property type="entry name" value="Purine and uridine phosphorylases"/>
    <property type="match status" value="1"/>
</dbReference>
<evidence type="ECO:0000256" key="1">
    <source>
        <dbReference type="ARBA" id="ARBA00022737"/>
    </source>
</evidence>
<dbReference type="Pfam" id="PF22939">
    <property type="entry name" value="WHD_GPIID"/>
    <property type="match status" value="1"/>
</dbReference>
<evidence type="ECO:0000259" key="3">
    <source>
        <dbReference type="PROSITE" id="PS50837"/>
    </source>
</evidence>
<dbReference type="SUPFAM" id="SSF48403">
    <property type="entry name" value="Ankyrin repeat"/>
    <property type="match status" value="2"/>
</dbReference>
<keyword evidence="1" id="KW-0677">Repeat</keyword>
<dbReference type="OrthoDB" id="194358at2759"/>
<dbReference type="Proteomes" id="UP000028045">
    <property type="component" value="Unassembled WGS sequence"/>
</dbReference>
<dbReference type="Pfam" id="PF23397">
    <property type="entry name" value="DUF7104"/>
    <property type="match status" value="5"/>
</dbReference>
<reference evidence="4 5" key="1">
    <citation type="journal article" date="2014" name="BMC Genomics">
        <title>Comparative genome sequencing reveals chemotype-specific gene clusters in the toxigenic black mold Stachybotrys.</title>
        <authorList>
            <person name="Semeiks J."/>
            <person name="Borek D."/>
            <person name="Otwinowski Z."/>
            <person name="Grishin N.V."/>
        </authorList>
    </citation>
    <scope>NUCLEOTIDE SEQUENCE [LARGE SCALE GENOMIC DNA]</scope>
    <source>
        <strain evidence="5">CBS 109288 / IBT 7711</strain>
    </source>
</reference>
<dbReference type="GO" id="GO:0003824">
    <property type="term" value="F:catalytic activity"/>
    <property type="evidence" value="ECO:0007669"/>
    <property type="project" value="InterPro"/>
</dbReference>
<dbReference type="PANTHER" id="PTHR10039:SF16">
    <property type="entry name" value="GPI INOSITOL-DEACYLASE"/>
    <property type="match status" value="1"/>
</dbReference>
<keyword evidence="5" id="KW-1185">Reference proteome</keyword>
<dbReference type="Gene3D" id="3.40.50.300">
    <property type="entry name" value="P-loop containing nucleotide triphosphate hydrolases"/>
    <property type="match status" value="1"/>
</dbReference>
<dbReference type="EMBL" id="KL648193">
    <property type="protein sequence ID" value="KEY71810.1"/>
    <property type="molecule type" value="Genomic_DNA"/>
</dbReference>
<dbReference type="InterPro" id="IPR035994">
    <property type="entry name" value="Nucleoside_phosphorylase_sf"/>
</dbReference>
<dbReference type="InterPro" id="IPR007111">
    <property type="entry name" value="NACHT_NTPase"/>
</dbReference>
<dbReference type="PANTHER" id="PTHR10039">
    <property type="entry name" value="AMELOGENIN"/>
    <property type="match status" value="1"/>
</dbReference>
<gene>
    <name evidence="4" type="ORF">S7711_09019</name>
</gene>
<evidence type="ECO:0000256" key="2">
    <source>
        <dbReference type="PROSITE-ProRule" id="PRU00023"/>
    </source>
</evidence>
<feature type="domain" description="NACHT" evidence="3">
    <location>
        <begin position="310"/>
        <end position="452"/>
    </location>
</feature>
<dbReference type="PROSITE" id="PS50837">
    <property type="entry name" value="NACHT"/>
    <property type="match status" value="1"/>
</dbReference>
<organism evidence="4 5">
    <name type="scientific">Stachybotrys chartarum (strain CBS 109288 / IBT 7711)</name>
    <name type="common">Toxic black mold</name>
    <name type="synonym">Stilbospora chartarum</name>
    <dbReference type="NCBI Taxonomy" id="1280523"/>
    <lineage>
        <taxon>Eukaryota</taxon>
        <taxon>Fungi</taxon>
        <taxon>Dikarya</taxon>
        <taxon>Ascomycota</taxon>
        <taxon>Pezizomycotina</taxon>
        <taxon>Sordariomycetes</taxon>
        <taxon>Hypocreomycetidae</taxon>
        <taxon>Hypocreales</taxon>
        <taxon>Stachybotryaceae</taxon>
        <taxon>Stachybotrys</taxon>
    </lineage>
</organism>
<dbReference type="Pfam" id="PF24883">
    <property type="entry name" value="NPHP3_N"/>
    <property type="match status" value="1"/>
</dbReference>
<dbReference type="PRINTS" id="PR01415">
    <property type="entry name" value="ANKYRIN"/>
</dbReference>
<feature type="repeat" description="ANK" evidence="2">
    <location>
        <begin position="1534"/>
        <end position="1566"/>
    </location>
</feature>
<dbReference type="HOGENOM" id="CLU_000288_34_18_1"/>
<feature type="repeat" description="ANK" evidence="2">
    <location>
        <begin position="1501"/>
        <end position="1533"/>
    </location>
</feature>
<name>A0A084B2N1_STACB</name>
<dbReference type="InterPro" id="IPR056884">
    <property type="entry name" value="NPHP3-like_N"/>
</dbReference>
<dbReference type="PROSITE" id="PS50297">
    <property type="entry name" value="ANK_REP_REGION"/>
    <property type="match status" value="3"/>
</dbReference>
<sequence length="1593" mass="177101">MSAVADENVAHGDALPQLDNKAYTVGWICALHTEYVAARAFLDEQHQRTTPSAEHDSNHYTLGKMKKHNVVIAVCGEYGLVAAAEVGRDLLHSFPNVRVGLMVGIGGGAPSSKNDIRLGDVVVSLPGNGNGGVMQYDYGKTIQGQDFRMTGSLDRPPGVLMTALCGLRARYECDGHYIAEGIKAILAKKPKLRKKFSQPEPSLDRLYNSITPHPPDSFAKDLLSEVHPAKVEAERKITDILSEVKQEVRETKDAVEHMAINSKMGHKHSWLCPPDPSTNLNKALALRHPHSGEWLVQSEEFSKWKTKPKSFLWLNGIPGCGKTILSSAVIRDLQKSEQVLLYFYFDFSDESKQSLDKMIRSFIYQCGCKSPEARGILDSLLKSCDNGESQTSFDSLCETLAQMMGKFEAVWIVIDALDECHKRNNHKAEDLLGWLQDVQNSSVCTHLLVTSRREQDINSAITKWAKNEDIIPLQTARVEGDIREYVKAKVREDKGLSRWKERPDVQAEIESTLIQKADGMFRWVACQLDSLERCLNLQSLRKALRDLPKTLDETYSRILRSIPSEYLPHTKRILQFLTFSDRPLSVEELVDAIAVDFTDRPRFKTENRMPNPDDMKRLASSLVVETSLAKRHNIGGDVRLVTVQTLQLAHFSVTKWLLSDKVEAIIAYDLHEINARADIAMVCLGYIIALETFLKDHDEAIITHVWGDANVNRFNQSHPLLGYSREYWLVHARAVEERVDAVRVMARELFSSPKAYKASLLLKESEPFLLPTTPYSIKKYAYERFSSSYEVNGSLSDELVWASHQGLSYLAQDLIKQGADPDCQNSAGATALHYAACAGHDHVVDILIQHGADLKAMCQQHEFETPLEAASFMGHESTVSLLLQPKADMKSICFCGKESIAENAADVNLDVAYYGDALIAASITGHERIVSLLLGACSNAGAGEIWLNEAFEAALRRRHESICLLLLGKGAEPDPQQLCRAAGYGWDKVVSIFLQKRVNANLRGKDGQIPLLAAIRGEHFGTVLLLLEAGADPNMLYRERRRFTMAIFNYAVRDQSRKMVSLLVEKFNYPQPDSWSMGFLLTLAAENKVHGRAIVALLMEKSEGLARITEAVIKATARNFDSPVLTFLLKQGQPGLTITEDIVRTAAANPCVDSQTMALLLEKYSFGLDITNIAQATASNSVHGVELIKFPVQRHGKDPLLTQNIVVAAVRNPRYGADILAILQKIGRIHISEPIVQAAVSIFHHSSRWHIEKFDWPVVGFLLKNYGQDICITENVLQAAISNMTGVEKLLHLLIQERIEDIQITAGVIQVASRQWGQGKEAMNILIEHKGKDTTFTEDMVANMVSSFDAPLLKLMFANAAHDIPITMAILEAAASNRSYGTEVMALILDFSIDSNELTEAVIESCIKNLSETSGLGVLYELCDKQPDAMRKCITIDTYVVAVSLGRKEIIGFLCQYFPQRHTFTEWIAITDLHKASNGGDTQRVQELLRSGCPPDTPNWYGETPLFSAAFHGRADIVSLLLREKVDVNAQDHNGGTALFEPSCNGKDDIVALLLEAGCRADIRDLDGRTALDLAREKGRESTVQLLDQAHHA</sequence>
<dbReference type="GO" id="GO:0009116">
    <property type="term" value="P:nucleoside metabolic process"/>
    <property type="evidence" value="ECO:0007669"/>
    <property type="project" value="InterPro"/>
</dbReference>
<protein>
    <recommendedName>
        <fullName evidence="3">NACHT domain-containing protein</fullName>
    </recommendedName>
</protein>
<evidence type="ECO:0000313" key="4">
    <source>
        <dbReference type="EMBL" id="KEY71810.1"/>
    </source>
</evidence>
<accession>A0A084B2N1</accession>
<dbReference type="InterPro" id="IPR002110">
    <property type="entry name" value="Ankyrin_rpt"/>
</dbReference>
<dbReference type="Gene3D" id="1.25.40.20">
    <property type="entry name" value="Ankyrin repeat-containing domain"/>
    <property type="match status" value="3"/>
</dbReference>
<dbReference type="SMART" id="SM00248">
    <property type="entry name" value="ANK"/>
    <property type="match status" value="11"/>
</dbReference>
<dbReference type="InterPro" id="IPR055530">
    <property type="entry name" value="DUF7104"/>
</dbReference>
<keyword evidence="2" id="KW-0040">ANK repeat</keyword>